<sequence>MSEAFTLDPKETALLFIEYQNEFTTEGGKLHGAVKECMEKTNMLENSKKLMDAAREAGCTIIHAPIAFEKGHNEIADKPYGILAGVKEGEAFTAGEWGSEFCDTMKPKDGDKIVKGKTGLCSFYSTNLDFLLRHGKISNVVIGGFLTNCCVESSMRSAYEHGFKVYTLKDGSSATAVAAHDNAFEHDFGMFSIPTTCDDVIKSLKSNQ</sequence>
<keyword evidence="2" id="KW-0378">Hydrolase</keyword>
<accession>A0A9N8DVE6</accession>
<evidence type="ECO:0000259" key="3">
    <source>
        <dbReference type="Pfam" id="PF00857"/>
    </source>
</evidence>
<dbReference type="PANTHER" id="PTHR43540">
    <property type="entry name" value="PEROXYUREIDOACRYLATE/UREIDOACRYLATE AMIDOHYDROLASE-RELATED"/>
    <property type="match status" value="1"/>
</dbReference>
<dbReference type="Gene3D" id="3.40.50.850">
    <property type="entry name" value="Isochorismatase-like"/>
    <property type="match status" value="1"/>
</dbReference>
<dbReference type="CDD" id="cd00431">
    <property type="entry name" value="cysteine_hydrolases"/>
    <property type="match status" value="1"/>
</dbReference>
<organism evidence="4 5">
    <name type="scientific">Seminavis robusta</name>
    <dbReference type="NCBI Taxonomy" id="568900"/>
    <lineage>
        <taxon>Eukaryota</taxon>
        <taxon>Sar</taxon>
        <taxon>Stramenopiles</taxon>
        <taxon>Ochrophyta</taxon>
        <taxon>Bacillariophyta</taxon>
        <taxon>Bacillariophyceae</taxon>
        <taxon>Bacillariophycidae</taxon>
        <taxon>Naviculales</taxon>
        <taxon>Naviculaceae</taxon>
        <taxon>Seminavis</taxon>
    </lineage>
</organism>
<feature type="domain" description="Isochorismatase-like" evidence="3">
    <location>
        <begin position="12"/>
        <end position="198"/>
    </location>
</feature>
<proteinExistence type="inferred from homology"/>
<comment type="similarity">
    <text evidence="1">Belongs to the isochorismatase family.</text>
</comment>
<dbReference type="PANTHER" id="PTHR43540:SF16">
    <property type="entry name" value="ISOCHORISMATASE-LIKE DOMAIN-CONTAINING PROTEIN"/>
    <property type="match status" value="1"/>
</dbReference>
<evidence type="ECO:0000256" key="1">
    <source>
        <dbReference type="ARBA" id="ARBA00006336"/>
    </source>
</evidence>
<dbReference type="Pfam" id="PF00857">
    <property type="entry name" value="Isochorismatase"/>
    <property type="match status" value="1"/>
</dbReference>
<evidence type="ECO:0000256" key="2">
    <source>
        <dbReference type="ARBA" id="ARBA00022801"/>
    </source>
</evidence>
<evidence type="ECO:0000313" key="5">
    <source>
        <dbReference type="Proteomes" id="UP001153069"/>
    </source>
</evidence>
<dbReference type="InterPro" id="IPR000868">
    <property type="entry name" value="Isochorismatase-like_dom"/>
</dbReference>
<name>A0A9N8DVE6_9STRA</name>
<dbReference type="AlphaFoldDB" id="A0A9N8DVE6"/>
<dbReference type="GO" id="GO:0016787">
    <property type="term" value="F:hydrolase activity"/>
    <property type="evidence" value="ECO:0007669"/>
    <property type="project" value="UniProtKB-KW"/>
</dbReference>
<dbReference type="EMBL" id="CAICTM010000273">
    <property type="protein sequence ID" value="CAB9506659.1"/>
    <property type="molecule type" value="Genomic_DNA"/>
</dbReference>
<dbReference type="InterPro" id="IPR050272">
    <property type="entry name" value="Isochorismatase-like_hydrls"/>
</dbReference>
<dbReference type="Proteomes" id="UP001153069">
    <property type="component" value="Unassembled WGS sequence"/>
</dbReference>
<reference evidence="4" key="1">
    <citation type="submission" date="2020-06" db="EMBL/GenBank/DDBJ databases">
        <authorList>
            <consortium name="Plant Systems Biology data submission"/>
        </authorList>
    </citation>
    <scope>NUCLEOTIDE SEQUENCE</scope>
    <source>
        <strain evidence="4">D6</strain>
    </source>
</reference>
<dbReference type="OrthoDB" id="167809at2759"/>
<dbReference type="SUPFAM" id="SSF52499">
    <property type="entry name" value="Isochorismatase-like hydrolases"/>
    <property type="match status" value="1"/>
</dbReference>
<comment type="caution">
    <text evidence="4">The sequence shown here is derived from an EMBL/GenBank/DDBJ whole genome shotgun (WGS) entry which is preliminary data.</text>
</comment>
<keyword evidence="5" id="KW-1185">Reference proteome</keyword>
<protein>
    <submittedName>
        <fullName evidence="4">Amidohydrolase RutB</fullName>
    </submittedName>
</protein>
<gene>
    <name evidence="4" type="ORF">SEMRO_274_G105470.1</name>
</gene>
<dbReference type="InterPro" id="IPR036380">
    <property type="entry name" value="Isochorismatase-like_sf"/>
</dbReference>
<evidence type="ECO:0000313" key="4">
    <source>
        <dbReference type="EMBL" id="CAB9506659.1"/>
    </source>
</evidence>